<dbReference type="GO" id="GO:0016705">
    <property type="term" value="F:oxidoreductase activity, acting on paired donors, with incorporation or reduction of molecular oxygen"/>
    <property type="evidence" value="ECO:0007669"/>
    <property type="project" value="InterPro"/>
</dbReference>
<dbReference type="SUPFAM" id="SSF48264">
    <property type="entry name" value="Cytochrome P450"/>
    <property type="match status" value="1"/>
</dbReference>
<dbReference type="Pfam" id="PF00067">
    <property type="entry name" value="p450"/>
    <property type="match status" value="1"/>
</dbReference>
<dbReference type="PRINTS" id="PR00385">
    <property type="entry name" value="P450"/>
</dbReference>
<protein>
    <submittedName>
        <fullName evidence="11">CYP71E76</fullName>
    </submittedName>
</protein>
<keyword evidence="4 8" id="KW-0479">Metal-binding</keyword>
<evidence type="ECO:0000256" key="6">
    <source>
        <dbReference type="ARBA" id="ARBA00023004"/>
    </source>
</evidence>
<dbReference type="FunFam" id="1.10.630.10:FF:000043">
    <property type="entry name" value="Cytochrome P450 99A2"/>
    <property type="match status" value="1"/>
</dbReference>
<proteinExistence type="evidence at transcript level"/>
<keyword evidence="7 9" id="KW-0503">Monooxygenase</keyword>
<dbReference type="InterPro" id="IPR036396">
    <property type="entry name" value="Cyt_P450_sf"/>
</dbReference>
<feature type="transmembrane region" description="Helical" evidence="10">
    <location>
        <begin position="12"/>
        <end position="32"/>
    </location>
</feature>
<sequence length="511" mass="58580">MSSTIISFPLDNFILLATFALLIIPIIFITFLKRRNKQQCDGVRLAPSPPTLPIIGNLHQLGKLPHRSLWELSLRYGPVMMLRLGDVPVLVVSSAEMAKEVLKTHDVDTCSRPASPGTGRLSYDYLDVAFSPYTEYWREVRKLFMFEMMSTKRVHSLWHVREAEVDALIGFLRKNAGNAVEMNERIFALTDGIVGTVAFGKMYGRDKFGSKSFQCVLDEAMNMLARFSAEEVFPRWGRTIDRLTGLTSRLEKIIKDLDKYYEYVIEEHRKPSRDNEQEIGDFVDVLLNLQSDPKNKLALTDNHIKAILMDTFIGAISTSSITMLWAMSELVRNPRVLKKAQDEIRNRIGKKPRVESDDMAKLPYLRMVVKETLRLHPPLALLLPRETIRPCKIGGYDVPARTRVFVNAWGIGRDPRSWERPEKFDPDRFEVLERDFKGQDFELIPFGSGRRTCPGMTMGVTTIEFTLANLLYGFDWKLPEGTKVEDFSMEEEGGLAIYRKMPLRLVPTKYN</sequence>
<keyword evidence="10" id="KW-0812">Transmembrane</keyword>
<dbReference type="InterPro" id="IPR001128">
    <property type="entry name" value="Cyt_P450"/>
</dbReference>
<keyword evidence="3 8" id="KW-0349">Heme</keyword>
<dbReference type="CDD" id="cd11072">
    <property type="entry name" value="CYP71-like"/>
    <property type="match status" value="1"/>
</dbReference>
<evidence type="ECO:0000256" key="2">
    <source>
        <dbReference type="ARBA" id="ARBA00010617"/>
    </source>
</evidence>
<evidence type="ECO:0000256" key="1">
    <source>
        <dbReference type="ARBA" id="ARBA00001971"/>
    </source>
</evidence>
<evidence type="ECO:0000313" key="11">
    <source>
        <dbReference type="EMBL" id="WMB96355.1"/>
    </source>
</evidence>
<evidence type="ECO:0000256" key="10">
    <source>
        <dbReference type="SAM" id="Phobius"/>
    </source>
</evidence>
<evidence type="ECO:0000256" key="4">
    <source>
        <dbReference type="ARBA" id="ARBA00022723"/>
    </source>
</evidence>
<evidence type="ECO:0000256" key="9">
    <source>
        <dbReference type="RuleBase" id="RU000461"/>
    </source>
</evidence>
<dbReference type="Gene3D" id="1.10.630.10">
    <property type="entry name" value="Cytochrome P450"/>
    <property type="match status" value="1"/>
</dbReference>
<dbReference type="EMBL" id="OQ921383">
    <property type="protein sequence ID" value="WMB96355.1"/>
    <property type="molecule type" value="mRNA"/>
</dbReference>
<dbReference type="InterPro" id="IPR017972">
    <property type="entry name" value="Cyt_P450_CS"/>
</dbReference>
<comment type="cofactor">
    <cofactor evidence="1 8">
        <name>heme</name>
        <dbReference type="ChEBI" id="CHEBI:30413"/>
    </cofactor>
</comment>
<organism evidence="11">
    <name type="scientific">Miconia microphysca</name>
    <dbReference type="NCBI Taxonomy" id="3021300"/>
    <lineage>
        <taxon>Eukaryota</taxon>
        <taxon>Viridiplantae</taxon>
        <taxon>Streptophyta</taxon>
        <taxon>Embryophyta</taxon>
        <taxon>Tracheophyta</taxon>
        <taxon>Spermatophyta</taxon>
        <taxon>Magnoliopsida</taxon>
        <taxon>eudicotyledons</taxon>
        <taxon>Gunneridae</taxon>
        <taxon>Pentapetalae</taxon>
        <taxon>rosids</taxon>
        <taxon>malvids</taxon>
        <taxon>Myrtales</taxon>
        <taxon>Melastomataceae</taxon>
        <taxon>Melastomatoideae</taxon>
        <taxon>Miconieae</taxon>
        <taxon>Miconia</taxon>
    </lineage>
</organism>
<keyword evidence="10" id="KW-0472">Membrane</keyword>
<dbReference type="GO" id="GO:0020037">
    <property type="term" value="F:heme binding"/>
    <property type="evidence" value="ECO:0007669"/>
    <property type="project" value="InterPro"/>
</dbReference>
<evidence type="ECO:0000256" key="8">
    <source>
        <dbReference type="PIRSR" id="PIRSR602401-1"/>
    </source>
</evidence>
<reference evidence="11" key="1">
    <citation type="journal article" date="2023" name="Plant Physiol.">
        <title>Biosynthesis, herbivore induction, and defensive role of phenylacetaldoxime glucoside.</title>
        <authorList>
            <person name="Muller A.T."/>
            <person name="Nakamura Y."/>
            <person name="Reichelt M."/>
            <person name="Luck K."/>
            <person name="Cosio E."/>
            <person name="Lackus N."/>
            <person name="Gershenzon J."/>
            <person name="Mithofer A."/>
            <person name="Kollner T.G."/>
        </authorList>
    </citation>
    <scope>NUCLEOTIDE SEQUENCE</scope>
</reference>
<keyword evidence="10" id="KW-1133">Transmembrane helix</keyword>
<evidence type="ECO:0000256" key="3">
    <source>
        <dbReference type="ARBA" id="ARBA00022617"/>
    </source>
</evidence>
<feature type="binding site" description="axial binding residue" evidence="8">
    <location>
        <position position="453"/>
    </location>
    <ligand>
        <name>heme</name>
        <dbReference type="ChEBI" id="CHEBI:30413"/>
    </ligand>
    <ligandPart>
        <name>Fe</name>
        <dbReference type="ChEBI" id="CHEBI:18248"/>
    </ligandPart>
</feature>
<evidence type="ECO:0000256" key="7">
    <source>
        <dbReference type="ARBA" id="ARBA00023033"/>
    </source>
</evidence>
<comment type="similarity">
    <text evidence="2 9">Belongs to the cytochrome P450 family.</text>
</comment>
<dbReference type="PANTHER" id="PTHR47955:SF19">
    <property type="entry name" value="CYTOCHROME P450 71A9-LIKE ISOFORM X1"/>
    <property type="match status" value="1"/>
</dbReference>
<accession>A0AA50KJP0</accession>
<keyword evidence="5 9" id="KW-0560">Oxidoreductase</keyword>
<keyword evidence="6 8" id="KW-0408">Iron</keyword>
<evidence type="ECO:0000256" key="5">
    <source>
        <dbReference type="ARBA" id="ARBA00023002"/>
    </source>
</evidence>
<dbReference type="GO" id="GO:0004497">
    <property type="term" value="F:monooxygenase activity"/>
    <property type="evidence" value="ECO:0007669"/>
    <property type="project" value="UniProtKB-KW"/>
</dbReference>
<dbReference type="InterPro" id="IPR002401">
    <property type="entry name" value="Cyt_P450_E_grp-I"/>
</dbReference>
<dbReference type="PROSITE" id="PS00086">
    <property type="entry name" value="CYTOCHROME_P450"/>
    <property type="match status" value="1"/>
</dbReference>
<dbReference type="PANTHER" id="PTHR47955">
    <property type="entry name" value="CYTOCHROME P450 FAMILY 71 PROTEIN"/>
    <property type="match status" value="1"/>
</dbReference>
<name>A0AA50KJP0_9MYRT</name>
<dbReference type="GO" id="GO:0005506">
    <property type="term" value="F:iron ion binding"/>
    <property type="evidence" value="ECO:0007669"/>
    <property type="project" value="InterPro"/>
</dbReference>
<dbReference type="AlphaFoldDB" id="A0AA50KJP0"/>
<dbReference type="PRINTS" id="PR00463">
    <property type="entry name" value="EP450I"/>
</dbReference>